<accession>A0A3A9ZCC2</accession>
<comment type="caution">
    <text evidence="1">The sequence shown here is derived from an EMBL/GenBank/DDBJ whole genome shotgun (WGS) entry which is preliminary data.</text>
</comment>
<protein>
    <submittedName>
        <fullName evidence="1">Uncharacterized protein</fullName>
    </submittedName>
</protein>
<dbReference type="EMBL" id="RBAL01000002">
    <property type="protein sequence ID" value="RKN45825.1"/>
    <property type="molecule type" value="Genomic_DNA"/>
</dbReference>
<reference evidence="1 2" key="1">
    <citation type="journal article" date="2014" name="Int. J. Syst. Evol. Microbiol.">
        <title>Streptomyces hoynatensis sp. nov., isolated from deep marine sediment.</title>
        <authorList>
            <person name="Veyisoglu A."/>
            <person name="Sahin N."/>
        </authorList>
    </citation>
    <scope>NUCLEOTIDE SEQUENCE [LARGE SCALE GENOMIC DNA]</scope>
    <source>
        <strain evidence="1 2">KCTC 29097</strain>
    </source>
</reference>
<gene>
    <name evidence="1" type="ORF">D7294_05100</name>
</gene>
<evidence type="ECO:0000313" key="1">
    <source>
        <dbReference type="EMBL" id="RKN45825.1"/>
    </source>
</evidence>
<organism evidence="1 2">
    <name type="scientific">Streptomyces hoynatensis</name>
    <dbReference type="NCBI Taxonomy" id="1141874"/>
    <lineage>
        <taxon>Bacteria</taxon>
        <taxon>Bacillati</taxon>
        <taxon>Actinomycetota</taxon>
        <taxon>Actinomycetes</taxon>
        <taxon>Kitasatosporales</taxon>
        <taxon>Streptomycetaceae</taxon>
        <taxon>Streptomyces</taxon>
    </lineage>
</organism>
<dbReference type="AlphaFoldDB" id="A0A3A9ZCC2"/>
<name>A0A3A9ZCC2_9ACTN</name>
<dbReference type="OrthoDB" id="3872852at2"/>
<keyword evidence="2" id="KW-1185">Reference proteome</keyword>
<proteinExistence type="predicted"/>
<dbReference type="Proteomes" id="UP000272474">
    <property type="component" value="Unassembled WGS sequence"/>
</dbReference>
<dbReference type="RefSeq" id="WP_120675913.1">
    <property type="nucleotide sequence ID" value="NZ_RBAL01000002.1"/>
</dbReference>
<evidence type="ECO:0000313" key="2">
    <source>
        <dbReference type="Proteomes" id="UP000272474"/>
    </source>
</evidence>
<sequence>MTTTTLPAWMPPVGGGVLVLPCGRDFDAVRVAGLTALQAVGRFPAGPPPLIEDQEQHVASWLLPPGAAATWLMPGTDALGQGANLAVPPARWCSGPWTGGPAVRWLVPPAGDCLGDPAVLRSVLDAVLRGCGVRDA</sequence>